<dbReference type="VEuPathDB" id="CryptoDB:Vbra_2354"/>
<dbReference type="Pfam" id="PF08534">
    <property type="entry name" value="Redoxin"/>
    <property type="match status" value="1"/>
</dbReference>
<dbReference type="EMBL" id="CDMY01000738">
    <property type="protein sequence ID" value="CEM31945.1"/>
    <property type="molecule type" value="Genomic_DNA"/>
</dbReference>
<evidence type="ECO:0000256" key="5">
    <source>
        <dbReference type="ARBA" id="ARBA00023284"/>
    </source>
</evidence>
<dbReference type="InterPro" id="IPR013766">
    <property type="entry name" value="Thioredoxin_domain"/>
</dbReference>
<keyword evidence="4 7" id="KW-0560">Oxidoreductase</keyword>
<evidence type="ECO:0000313" key="10">
    <source>
        <dbReference type="Proteomes" id="UP000041254"/>
    </source>
</evidence>
<dbReference type="GO" id="GO:0045454">
    <property type="term" value="P:cell redox homeostasis"/>
    <property type="evidence" value="ECO:0007669"/>
    <property type="project" value="TreeGrafter"/>
</dbReference>
<feature type="domain" description="Thioredoxin" evidence="8">
    <location>
        <begin position="1"/>
        <end position="152"/>
    </location>
</feature>
<accession>A0A0G4GP43</accession>
<dbReference type="GO" id="GO:0008379">
    <property type="term" value="F:thioredoxin peroxidase activity"/>
    <property type="evidence" value="ECO:0007669"/>
    <property type="project" value="InterPro"/>
</dbReference>
<comment type="function">
    <text evidence="7">Thiol-specific peroxidase that catalyzes the reduction of hydrogen peroxide and organic hydroperoxides to water and alcohols, respectively. Plays a role in cell protection against oxidative stress by detoxifying peroxides.</text>
</comment>
<protein>
    <recommendedName>
        <fullName evidence="8">Thioredoxin domain-containing protein</fullName>
    </recommendedName>
</protein>
<dbReference type="Gene3D" id="3.40.30.10">
    <property type="entry name" value="Glutaredoxin"/>
    <property type="match status" value="1"/>
</dbReference>
<dbReference type="GO" id="GO:0034599">
    <property type="term" value="P:cellular response to oxidative stress"/>
    <property type="evidence" value="ECO:0007669"/>
    <property type="project" value="InterPro"/>
</dbReference>
<keyword evidence="5 7" id="KW-0676">Redox-active center</keyword>
<dbReference type="InParanoid" id="A0A0G4GP43"/>
<evidence type="ECO:0000256" key="2">
    <source>
        <dbReference type="ARBA" id="ARBA00022559"/>
    </source>
</evidence>
<evidence type="ECO:0000256" key="4">
    <source>
        <dbReference type="ARBA" id="ARBA00023002"/>
    </source>
</evidence>
<dbReference type="AlphaFoldDB" id="A0A0G4GP43"/>
<dbReference type="InterPro" id="IPR036249">
    <property type="entry name" value="Thioredoxin-like_sf"/>
</dbReference>
<keyword evidence="2 7" id="KW-0575">Peroxidase</keyword>
<evidence type="ECO:0000259" key="8">
    <source>
        <dbReference type="PROSITE" id="PS51352"/>
    </source>
</evidence>
<evidence type="ECO:0000256" key="1">
    <source>
        <dbReference type="ARBA" id="ARBA00010505"/>
    </source>
</evidence>
<dbReference type="STRING" id="1169540.A0A0G4GP43"/>
<comment type="similarity">
    <text evidence="1 7">Belongs to the peroxiredoxin family. Prx5 subfamily.</text>
</comment>
<dbReference type="Proteomes" id="UP000041254">
    <property type="component" value="Unassembled WGS sequence"/>
</dbReference>
<dbReference type="PANTHER" id="PTHR10430:SF16">
    <property type="entry name" value="PEROXIREDOXIN-5, MITOCHONDRIAL"/>
    <property type="match status" value="1"/>
</dbReference>
<dbReference type="GO" id="GO:0005737">
    <property type="term" value="C:cytoplasm"/>
    <property type="evidence" value="ECO:0007669"/>
    <property type="project" value="TreeGrafter"/>
</dbReference>
<dbReference type="FunFam" id="3.40.30.10:FF:000020">
    <property type="entry name" value="Peroxiredoxin"/>
    <property type="match status" value="1"/>
</dbReference>
<proteinExistence type="inferred from homology"/>
<evidence type="ECO:0000256" key="6">
    <source>
        <dbReference type="PIRSR" id="PIRSR637944-1"/>
    </source>
</evidence>
<dbReference type="PhylomeDB" id="A0A0G4GP43"/>
<dbReference type="InterPro" id="IPR037944">
    <property type="entry name" value="PRX5-like"/>
</dbReference>
<evidence type="ECO:0000256" key="7">
    <source>
        <dbReference type="RuleBase" id="RU366011"/>
    </source>
</evidence>
<gene>
    <name evidence="9" type="ORF">Vbra_2354</name>
</gene>
<evidence type="ECO:0000256" key="3">
    <source>
        <dbReference type="ARBA" id="ARBA00022862"/>
    </source>
</evidence>
<reference evidence="9 10" key="1">
    <citation type="submission" date="2014-11" db="EMBL/GenBank/DDBJ databases">
        <authorList>
            <person name="Zhu J."/>
            <person name="Qi W."/>
            <person name="Song R."/>
        </authorList>
    </citation>
    <scope>NUCLEOTIDE SEQUENCE [LARGE SCALE GENOMIC DNA]</scope>
</reference>
<dbReference type="SUPFAM" id="SSF52833">
    <property type="entry name" value="Thioredoxin-like"/>
    <property type="match status" value="1"/>
</dbReference>
<dbReference type="PROSITE" id="PS51352">
    <property type="entry name" value="THIOREDOXIN_2"/>
    <property type="match status" value="1"/>
</dbReference>
<keyword evidence="10" id="KW-1185">Reference proteome</keyword>
<dbReference type="InterPro" id="IPR013740">
    <property type="entry name" value="Redoxin"/>
</dbReference>
<organism evidence="9 10">
    <name type="scientific">Vitrella brassicaformis (strain CCMP3155)</name>
    <dbReference type="NCBI Taxonomy" id="1169540"/>
    <lineage>
        <taxon>Eukaryota</taxon>
        <taxon>Sar</taxon>
        <taxon>Alveolata</taxon>
        <taxon>Colpodellida</taxon>
        <taxon>Vitrellaceae</taxon>
        <taxon>Vitrella</taxon>
    </lineage>
</organism>
<dbReference type="PANTHER" id="PTHR10430">
    <property type="entry name" value="PEROXIREDOXIN"/>
    <property type="match status" value="1"/>
</dbReference>
<evidence type="ECO:0000313" key="9">
    <source>
        <dbReference type="EMBL" id="CEM31945.1"/>
    </source>
</evidence>
<dbReference type="OrthoDB" id="1882547at2759"/>
<sequence>MAKIAAGATLPDVKVKVGDEVKSIKDVFTDKGVLFAVPGAFTPTCSEKHLPGFVSKASELAAKGVKTIACIAVNDPFVMKAWKKDVNVPDSVLMISDGNGDFTKAIGMVLDASANYLGSRSNRYAMIIEPGAKVAWVGEGEDSFVDVVLSKL</sequence>
<dbReference type="CDD" id="cd03013">
    <property type="entry name" value="PRX5_like"/>
    <property type="match status" value="1"/>
</dbReference>
<dbReference type="GO" id="GO:0042744">
    <property type="term" value="P:hydrogen peroxide catabolic process"/>
    <property type="evidence" value="ECO:0007669"/>
    <property type="project" value="TreeGrafter"/>
</dbReference>
<name>A0A0G4GP43_VITBC</name>
<dbReference type="OMA" id="SAWGKQH"/>
<feature type="active site" description="Cysteine sulfenic acid (-SOH) intermediate" evidence="6">
    <location>
        <position position="45"/>
    </location>
</feature>
<keyword evidence="3 7" id="KW-0049">Antioxidant</keyword>